<organism evidence="2 3">
    <name type="scientific">Candida boidinii</name>
    <name type="common">Yeast</name>
    <dbReference type="NCBI Taxonomy" id="5477"/>
    <lineage>
        <taxon>Eukaryota</taxon>
        <taxon>Fungi</taxon>
        <taxon>Dikarya</taxon>
        <taxon>Ascomycota</taxon>
        <taxon>Saccharomycotina</taxon>
        <taxon>Pichiomycetes</taxon>
        <taxon>Pichiales</taxon>
        <taxon>Pichiaceae</taxon>
        <taxon>Ogataea</taxon>
        <taxon>Ogataea/Candida clade</taxon>
    </lineage>
</organism>
<feature type="region of interest" description="Disordered" evidence="1">
    <location>
        <begin position="1"/>
        <end position="117"/>
    </location>
</feature>
<evidence type="ECO:0000313" key="2">
    <source>
        <dbReference type="EMBL" id="GME81818.1"/>
    </source>
</evidence>
<protein>
    <submittedName>
        <fullName evidence="2">Unnamed protein product</fullName>
    </submittedName>
</protein>
<evidence type="ECO:0000313" key="3">
    <source>
        <dbReference type="Proteomes" id="UP001165120"/>
    </source>
</evidence>
<reference evidence="2" key="1">
    <citation type="submission" date="2023-04" db="EMBL/GenBank/DDBJ databases">
        <title>Candida boidinii NBRC 10035.</title>
        <authorList>
            <person name="Ichikawa N."/>
            <person name="Sato H."/>
            <person name="Tonouchi N."/>
        </authorList>
    </citation>
    <scope>NUCLEOTIDE SEQUENCE</scope>
    <source>
        <strain evidence="2">NBRC 10035</strain>
    </source>
</reference>
<sequence length="117" mass="13360">MSSRLNRESRNLRLDPPTRLKFSKNSDKIDPRSSASEDHTSDLGSSKSELRSDTVFPASDDSTSRSREHDDDETDNSGYVFKDQNQQDEEEEEDDDDVTVLNEIKIPRPNGEVIRET</sequence>
<evidence type="ECO:0000256" key="1">
    <source>
        <dbReference type="SAM" id="MobiDB-lite"/>
    </source>
</evidence>
<name>A0A9W6T9I9_CANBO</name>
<feature type="compositionally biased region" description="Basic and acidic residues" evidence="1">
    <location>
        <begin position="1"/>
        <end position="41"/>
    </location>
</feature>
<keyword evidence="3" id="KW-1185">Reference proteome</keyword>
<gene>
    <name evidence="2" type="ORF">Cboi02_000665900</name>
</gene>
<accession>A0A9W6T9I9</accession>
<dbReference type="Proteomes" id="UP001165120">
    <property type="component" value="Unassembled WGS sequence"/>
</dbReference>
<feature type="compositionally biased region" description="Acidic residues" evidence="1">
    <location>
        <begin position="86"/>
        <end position="98"/>
    </location>
</feature>
<proteinExistence type="predicted"/>
<dbReference type="AlphaFoldDB" id="A0A9W6T9I9"/>
<comment type="caution">
    <text evidence="2">The sequence shown here is derived from an EMBL/GenBank/DDBJ whole genome shotgun (WGS) entry which is preliminary data.</text>
</comment>
<dbReference type="EMBL" id="BSXN01004768">
    <property type="protein sequence ID" value="GME81818.1"/>
    <property type="molecule type" value="Genomic_DNA"/>
</dbReference>